<proteinExistence type="predicted"/>
<dbReference type="Proteomes" id="UP000437017">
    <property type="component" value="Unassembled WGS sequence"/>
</dbReference>
<dbReference type="GO" id="GO:0051603">
    <property type="term" value="P:proteolysis involved in protein catabolic process"/>
    <property type="evidence" value="ECO:0007669"/>
    <property type="project" value="TreeGrafter"/>
</dbReference>
<comment type="caution">
    <text evidence="1">The sequence shown here is derived from an EMBL/GenBank/DDBJ whole genome shotgun (WGS) entry which is preliminary data.</text>
</comment>
<dbReference type="OrthoDB" id="204949at2759"/>
<dbReference type="EMBL" id="SGJD01051954">
    <property type="protein sequence ID" value="KAB0337098.1"/>
    <property type="molecule type" value="Genomic_DNA"/>
</dbReference>
<gene>
    <name evidence="1" type="ORF">E2I00_012430</name>
</gene>
<evidence type="ECO:0000313" key="2">
    <source>
        <dbReference type="Proteomes" id="UP000437017"/>
    </source>
</evidence>
<sequence>MVTTEVQKIFPTGDSLYICLASLATNVQTAARRFGPYYTELVIARLDPKTSKPFICSLDFICCPMVTDDFVVSGTCTEQMYG</sequence>
<reference evidence="1 2" key="1">
    <citation type="journal article" date="2019" name="PLoS ONE">
        <title>Genomic analyses reveal an absence of contemporary introgressive admixture between fin whales and blue whales, despite known hybrids.</title>
        <authorList>
            <person name="Westbury M.V."/>
            <person name="Petersen B."/>
            <person name="Lorenzen E.D."/>
        </authorList>
    </citation>
    <scope>NUCLEOTIDE SEQUENCE [LARGE SCALE GENOMIC DNA]</scope>
    <source>
        <strain evidence="1">FinWhale-01</strain>
    </source>
</reference>
<dbReference type="Gene3D" id="3.60.20.10">
    <property type="entry name" value="Glutamine Phosphoribosylpyrophosphate, subunit 1, domain 1"/>
    <property type="match status" value="1"/>
</dbReference>
<dbReference type="PANTHER" id="PTHR32194:SF10">
    <property type="entry name" value="PROTEASOME SUBUNIT BETA TYPE-3"/>
    <property type="match status" value="1"/>
</dbReference>
<name>A0A643ATQ2_BALPH</name>
<feature type="non-terminal residue" evidence="1">
    <location>
        <position position="82"/>
    </location>
</feature>
<dbReference type="SUPFAM" id="SSF56235">
    <property type="entry name" value="N-terminal nucleophile aminohydrolases (Ntn hydrolases)"/>
    <property type="match status" value="1"/>
</dbReference>
<dbReference type="PANTHER" id="PTHR32194">
    <property type="entry name" value="METALLOPROTEASE TLDD"/>
    <property type="match status" value="1"/>
</dbReference>
<protein>
    <submittedName>
        <fullName evidence="1">Uncharacterized protein</fullName>
    </submittedName>
</protein>
<dbReference type="InterPro" id="IPR029055">
    <property type="entry name" value="Ntn_hydrolases_N"/>
</dbReference>
<dbReference type="GO" id="GO:0005737">
    <property type="term" value="C:cytoplasm"/>
    <property type="evidence" value="ECO:0007669"/>
    <property type="project" value="TreeGrafter"/>
</dbReference>
<dbReference type="InterPro" id="IPR023333">
    <property type="entry name" value="Proteasome_suB-type"/>
</dbReference>
<dbReference type="AlphaFoldDB" id="A0A643ATQ2"/>
<accession>A0A643ATQ2</accession>
<keyword evidence="2" id="KW-1185">Reference proteome</keyword>
<evidence type="ECO:0000313" key="1">
    <source>
        <dbReference type="EMBL" id="KAB0337098.1"/>
    </source>
</evidence>
<organism evidence="1 2">
    <name type="scientific">Balaenoptera physalus</name>
    <name type="common">Fin whale</name>
    <name type="synonym">Balaena physalus</name>
    <dbReference type="NCBI Taxonomy" id="9770"/>
    <lineage>
        <taxon>Eukaryota</taxon>
        <taxon>Metazoa</taxon>
        <taxon>Chordata</taxon>
        <taxon>Craniata</taxon>
        <taxon>Vertebrata</taxon>
        <taxon>Euteleostomi</taxon>
        <taxon>Mammalia</taxon>
        <taxon>Eutheria</taxon>
        <taxon>Laurasiatheria</taxon>
        <taxon>Artiodactyla</taxon>
        <taxon>Whippomorpha</taxon>
        <taxon>Cetacea</taxon>
        <taxon>Mysticeti</taxon>
        <taxon>Balaenopteridae</taxon>
        <taxon>Balaenoptera</taxon>
    </lineage>
</organism>